<reference evidence="1 2" key="1">
    <citation type="journal article" date="2011" name="EMBO J.">
        <title>Structural diversity of bacterial flagellar motors.</title>
        <authorList>
            <person name="Chen S."/>
            <person name="Beeby M."/>
            <person name="Murphy G.E."/>
            <person name="Leadbetter J.R."/>
            <person name="Hendrixson D.R."/>
            <person name="Briegel A."/>
            <person name="Li Z."/>
            <person name="Shi J."/>
            <person name="Tocheva E.I."/>
            <person name="Muller A."/>
            <person name="Dobro M.J."/>
            <person name="Jensen G.J."/>
        </authorList>
    </citation>
    <scope>NUCLEOTIDE SEQUENCE [LARGE SCALE GENOMIC DNA]</scope>
    <source>
        <strain evidence="1 2">DSM 6540</strain>
    </source>
</reference>
<dbReference type="STRING" id="1009370.ALO_01944"/>
<proteinExistence type="predicted"/>
<evidence type="ECO:0000313" key="2">
    <source>
        <dbReference type="Proteomes" id="UP000003240"/>
    </source>
</evidence>
<dbReference type="EMBL" id="AFGF01000016">
    <property type="protein sequence ID" value="EGO65638.1"/>
    <property type="molecule type" value="Genomic_DNA"/>
</dbReference>
<dbReference type="AlphaFoldDB" id="F7NEC6"/>
<dbReference type="RefSeq" id="WP_004092225.1">
    <property type="nucleotide sequence ID" value="NZ_AFGF01000016.1"/>
</dbReference>
<accession>F7NEC6</accession>
<evidence type="ECO:0000313" key="1">
    <source>
        <dbReference type="EMBL" id="EGO65638.1"/>
    </source>
</evidence>
<name>F7NEC6_9FIRM</name>
<sequence>MKDQEIGVMERSFEKIEADSIVAEIMDKATGKIFRRTLPVKYLETDNGVILSGETVAGHPSEIAFYSEAALAKIHDLLGKGPDSPRCAGERLPRLVKEGIRMKKEKKE</sequence>
<protein>
    <submittedName>
        <fullName evidence="1">Uncharacterized protein</fullName>
    </submittedName>
</protein>
<dbReference type="Proteomes" id="UP000003240">
    <property type="component" value="Unassembled WGS sequence"/>
</dbReference>
<comment type="caution">
    <text evidence="1">The sequence shown here is derived from an EMBL/GenBank/DDBJ whole genome shotgun (WGS) entry which is preliminary data.</text>
</comment>
<gene>
    <name evidence="1" type="ORF">ALO_01944</name>
</gene>
<dbReference type="eggNOG" id="ENOG50332F1">
    <property type="taxonomic scope" value="Bacteria"/>
</dbReference>
<dbReference type="OrthoDB" id="1751802at2"/>
<organism evidence="1 2">
    <name type="scientific">Acetonema longum DSM 6540</name>
    <dbReference type="NCBI Taxonomy" id="1009370"/>
    <lineage>
        <taxon>Bacteria</taxon>
        <taxon>Bacillati</taxon>
        <taxon>Bacillota</taxon>
        <taxon>Negativicutes</taxon>
        <taxon>Acetonemataceae</taxon>
        <taxon>Acetonema</taxon>
    </lineage>
</organism>
<keyword evidence="2" id="KW-1185">Reference proteome</keyword>